<feature type="domain" description="YCII-related" evidence="2">
    <location>
        <begin position="1"/>
        <end position="96"/>
    </location>
</feature>
<dbReference type="SUPFAM" id="SSF54909">
    <property type="entry name" value="Dimeric alpha+beta barrel"/>
    <property type="match status" value="1"/>
</dbReference>
<dbReference type="InterPro" id="IPR005545">
    <property type="entry name" value="YCII"/>
</dbReference>
<accession>A0A7K0E1H4</accession>
<evidence type="ECO:0000313" key="3">
    <source>
        <dbReference type="EMBL" id="MQY31627.1"/>
    </source>
</evidence>
<dbReference type="RefSeq" id="WP_153348851.1">
    <property type="nucleotide sequence ID" value="NZ_WEGI01000021.1"/>
</dbReference>
<proteinExistence type="inferred from homology"/>
<dbReference type="InterPro" id="IPR011008">
    <property type="entry name" value="Dimeric_a/b-barrel"/>
</dbReference>
<name>A0A7K0E1H4_9NOCA</name>
<evidence type="ECO:0000259" key="2">
    <source>
        <dbReference type="Pfam" id="PF03795"/>
    </source>
</evidence>
<dbReference type="PANTHER" id="PTHR35174">
    <property type="entry name" value="BLL7171 PROTEIN-RELATED"/>
    <property type="match status" value="1"/>
</dbReference>
<keyword evidence="4" id="KW-1185">Reference proteome</keyword>
<dbReference type="EMBL" id="WEGI01000021">
    <property type="protein sequence ID" value="MQY31627.1"/>
    <property type="molecule type" value="Genomic_DNA"/>
</dbReference>
<dbReference type="OrthoDB" id="668782at2"/>
<evidence type="ECO:0000256" key="1">
    <source>
        <dbReference type="ARBA" id="ARBA00007689"/>
    </source>
</evidence>
<reference evidence="3 4" key="1">
    <citation type="submission" date="2019-10" db="EMBL/GenBank/DDBJ databases">
        <title>Nocardia macrotermitis sp. nov. and Nocardia aurantia sp. nov., isolated from the gut of fungus growing-termite Macrotermes natalensis.</title>
        <authorList>
            <person name="Benndorf R."/>
            <person name="Schwitalla J."/>
            <person name="Martin K."/>
            <person name="De Beer W."/>
            <person name="Kaster A.-K."/>
            <person name="Vollmers J."/>
            <person name="Poulsen M."/>
            <person name="Beemelmanns C."/>
        </authorList>
    </citation>
    <scope>NUCLEOTIDE SEQUENCE [LARGE SCALE GENOMIC DNA]</scope>
    <source>
        <strain evidence="3 4">RB56</strain>
    </source>
</reference>
<dbReference type="Gene3D" id="3.30.70.1060">
    <property type="entry name" value="Dimeric alpha+beta barrel"/>
    <property type="match status" value="1"/>
</dbReference>
<dbReference type="Proteomes" id="UP000431401">
    <property type="component" value="Unassembled WGS sequence"/>
</dbReference>
<dbReference type="PANTHER" id="PTHR35174:SF1">
    <property type="entry name" value="BLL0086 PROTEIN"/>
    <property type="match status" value="1"/>
</dbReference>
<dbReference type="AlphaFoldDB" id="A0A7K0E1H4"/>
<sequence length="118" mass="13252">MRYLTLIRLDPAAAPADGPDEKLMADMGTLLEEMTKAGVLLDTAGLRPIEEATRIRQSKGVQTVLDGPYTEAKEVIGGYCLLQTRSQEEAVEWSRRFLRVHGPEWDIEVEVRQVVEPE</sequence>
<comment type="caution">
    <text evidence="3">The sequence shown here is derived from an EMBL/GenBank/DDBJ whole genome shotgun (WGS) entry which is preliminary data.</text>
</comment>
<evidence type="ECO:0000313" key="4">
    <source>
        <dbReference type="Proteomes" id="UP000431401"/>
    </source>
</evidence>
<protein>
    <recommendedName>
        <fullName evidence="2">YCII-related domain-containing protein</fullName>
    </recommendedName>
</protein>
<comment type="similarity">
    <text evidence="1">Belongs to the YciI family.</text>
</comment>
<gene>
    <name evidence="3" type="ORF">NRB56_72360</name>
</gene>
<organism evidence="3 4">
    <name type="scientific">Nocardia aurantia</name>
    <dbReference type="NCBI Taxonomy" id="2585199"/>
    <lineage>
        <taxon>Bacteria</taxon>
        <taxon>Bacillati</taxon>
        <taxon>Actinomycetota</taxon>
        <taxon>Actinomycetes</taxon>
        <taxon>Mycobacteriales</taxon>
        <taxon>Nocardiaceae</taxon>
        <taxon>Nocardia</taxon>
    </lineage>
</organism>
<dbReference type="Pfam" id="PF03795">
    <property type="entry name" value="YCII"/>
    <property type="match status" value="1"/>
</dbReference>